<dbReference type="PANTHER" id="PTHR20923">
    <property type="entry name" value="BAT4 PROTEIN-RELATED"/>
    <property type="match status" value="1"/>
</dbReference>
<evidence type="ECO:0000256" key="1">
    <source>
        <dbReference type="SAM" id="MobiDB-lite"/>
    </source>
</evidence>
<proteinExistence type="predicted"/>
<dbReference type="PROSITE" id="PS50174">
    <property type="entry name" value="G_PATCH"/>
    <property type="match status" value="1"/>
</dbReference>
<accession>A0ABR1FDY5</accession>
<reference evidence="3 4" key="1">
    <citation type="submission" date="2024-03" db="EMBL/GenBank/DDBJ databases">
        <title>Genome-scale model development and genomic sequencing of the oleaginous clade Lipomyces.</title>
        <authorList>
            <consortium name="Lawrence Berkeley National Laboratory"/>
            <person name="Czajka J.J."/>
            <person name="Han Y."/>
            <person name="Kim J."/>
            <person name="Mondo S.J."/>
            <person name="Hofstad B.A."/>
            <person name="Robles A."/>
            <person name="Haridas S."/>
            <person name="Riley R."/>
            <person name="LaButti K."/>
            <person name="Pangilinan J."/>
            <person name="Andreopoulos W."/>
            <person name="Lipzen A."/>
            <person name="Yan J."/>
            <person name="Wang M."/>
            <person name="Ng V."/>
            <person name="Grigoriev I.V."/>
            <person name="Spatafora J.W."/>
            <person name="Magnuson J.K."/>
            <person name="Baker S.E."/>
            <person name="Pomraning K.R."/>
        </authorList>
    </citation>
    <scope>NUCLEOTIDE SEQUENCE [LARGE SCALE GENOMIC DNA]</scope>
    <source>
        <strain evidence="3 4">Phaff 52-87</strain>
    </source>
</reference>
<dbReference type="Proteomes" id="UP001498771">
    <property type="component" value="Unassembled WGS sequence"/>
</dbReference>
<evidence type="ECO:0000259" key="2">
    <source>
        <dbReference type="PROSITE" id="PS50174"/>
    </source>
</evidence>
<feature type="region of interest" description="Disordered" evidence="1">
    <location>
        <begin position="42"/>
        <end position="61"/>
    </location>
</feature>
<protein>
    <recommendedName>
        <fullName evidence="2">G-patch domain-containing protein</fullName>
    </recommendedName>
</protein>
<feature type="compositionally biased region" description="Basic and acidic residues" evidence="1">
    <location>
        <begin position="164"/>
        <end position="181"/>
    </location>
</feature>
<feature type="compositionally biased region" description="Low complexity" evidence="1">
    <location>
        <begin position="16"/>
        <end position="30"/>
    </location>
</feature>
<dbReference type="InterPro" id="IPR039146">
    <property type="entry name" value="GPANK1"/>
</dbReference>
<evidence type="ECO:0000313" key="3">
    <source>
        <dbReference type="EMBL" id="KAK7208064.1"/>
    </source>
</evidence>
<organism evidence="3 4">
    <name type="scientific">Myxozyma melibiosi</name>
    <dbReference type="NCBI Taxonomy" id="54550"/>
    <lineage>
        <taxon>Eukaryota</taxon>
        <taxon>Fungi</taxon>
        <taxon>Dikarya</taxon>
        <taxon>Ascomycota</taxon>
        <taxon>Saccharomycotina</taxon>
        <taxon>Lipomycetes</taxon>
        <taxon>Lipomycetales</taxon>
        <taxon>Lipomycetaceae</taxon>
        <taxon>Myxozyma</taxon>
    </lineage>
</organism>
<dbReference type="PANTHER" id="PTHR20923:SF1">
    <property type="entry name" value="G PATCH DOMAIN AND ANKYRIN REPEAT-CONTAINING PROTEIN 1"/>
    <property type="match status" value="1"/>
</dbReference>
<dbReference type="GeneID" id="90040557"/>
<feature type="region of interest" description="Disordered" evidence="1">
    <location>
        <begin position="161"/>
        <end position="209"/>
    </location>
</feature>
<feature type="compositionally biased region" description="Basic and acidic residues" evidence="1">
    <location>
        <begin position="188"/>
        <end position="209"/>
    </location>
</feature>
<gene>
    <name evidence="3" type="ORF">BZA70DRAFT_33778</name>
</gene>
<evidence type="ECO:0000313" key="4">
    <source>
        <dbReference type="Proteomes" id="UP001498771"/>
    </source>
</evidence>
<sequence>MSDTESRDLVSGGGAEAESATAHTAQSSSAILRRHRVKFVAASTEEQTVTQAAADRSRGQSVSSFYASLVGINKSPESDTPTPPRESPPETSIARLLEKTPVEAPIARLPVEEHSSGHRYLVRYGWHPLQPVGLGAPGREGRRVPVRAEVRPDYAGVGAKVKTRAADAKKQQDAPKKVTKAERKRLQREKTEREKRERQALYDEIVRGR</sequence>
<feature type="region of interest" description="Disordered" evidence="1">
    <location>
        <begin position="1"/>
        <end position="30"/>
    </location>
</feature>
<dbReference type="EMBL" id="JBBJBU010000001">
    <property type="protein sequence ID" value="KAK7208064.1"/>
    <property type="molecule type" value="Genomic_DNA"/>
</dbReference>
<comment type="caution">
    <text evidence="3">The sequence shown here is derived from an EMBL/GenBank/DDBJ whole genome shotgun (WGS) entry which is preliminary data.</text>
</comment>
<dbReference type="InterPro" id="IPR000467">
    <property type="entry name" value="G_patch_dom"/>
</dbReference>
<keyword evidence="4" id="KW-1185">Reference proteome</keyword>
<feature type="domain" description="G-patch" evidence="2">
    <location>
        <begin position="113"/>
        <end position="162"/>
    </location>
</feature>
<name>A0ABR1FDY5_9ASCO</name>
<feature type="region of interest" description="Disordered" evidence="1">
    <location>
        <begin position="70"/>
        <end position="92"/>
    </location>
</feature>
<dbReference type="RefSeq" id="XP_064771097.1">
    <property type="nucleotide sequence ID" value="XM_064915045.1"/>
</dbReference>